<keyword evidence="2" id="KW-0614">Plasmid</keyword>
<protein>
    <recommendedName>
        <fullName evidence="4">Protein ImuA</fullName>
    </recommendedName>
</protein>
<dbReference type="EMBL" id="AP027730">
    <property type="protein sequence ID" value="BDZ44042.1"/>
    <property type="molecule type" value="Genomic_DNA"/>
</dbReference>
<reference evidence="2" key="1">
    <citation type="journal article" date="2014" name="Int. J. Syst. Evol. Microbiol.">
        <title>Complete genome of a new Firmicutes species belonging to the dominant human colonic microbiota ('Ruminococcus bicirculans') reveals two chromosomes and a selective capacity to utilize plant glucans.</title>
        <authorList>
            <consortium name="NISC Comparative Sequencing Program"/>
            <person name="Wegmann U."/>
            <person name="Louis P."/>
            <person name="Goesmann A."/>
            <person name="Henrissat B."/>
            <person name="Duncan S.H."/>
            <person name="Flint H.J."/>
        </authorList>
    </citation>
    <scope>NUCLEOTIDE SEQUENCE</scope>
    <source>
        <strain evidence="2">NBRC 108565</strain>
    </source>
</reference>
<accession>A0ABN6XKG3</accession>
<reference evidence="3" key="2">
    <citation type="journal article" date="2019" name="Int. J. Syst. Evol. Microbiol.">
        <title>The Global Catalogue of Microorganisms (GCM) 10K type strain sequencing project: providing services to taxonomists for standard genome sequencing and annotation.</title>
        <authorList>
            <consortium name="The Broad Institute Genomics Platform"/>
            <consortium name="The Broad Institute Genome Sequencing Center for Infectious Disease"/>
            <person name="Wu L."/>
            <person name="Ma J."/>
        </authorList>
    </citation>
    <scope>NUCLEOTIDE SEQUENCE [LARGE SCALE GENOMIC DNA]</scope>
    <source>
        <strain evidence="3">NBRC 108565</strain>
    </source>
</reference>
<geneLocation type="plasmid" evidence="2 3">
    <name>pNBRC108565a</name>
</geneLocation>
<sequence length="223" mass="22878">MAAVDLATARAALAHAETKLGVRRAAPAAFDTDDPEPISSLLTSSPAGNAHVVAASTTLLLALLAAHQGRGSIAVAGCADLGWVAAHEAGIDLDRTAYVPVVAHSQPQIAAAMLDGFEQVVLGDGIALTDADKRRLSARARDTSATIWATTAWPGAAHVLETTARAWHGTDDGHGHLRAATLTVERTGRGAAARPARFEVALPAAGDCVREISAAPARLRLVS</sequence>
<evidence type="ECO:0008006" key="4">
    <source>
        <dbReference type="Google" id="ProtNLM"/>
    </source>
</evidence>
<keyword evidence="3" id="KW-1185">Reference proteome</keyword>
<name>A0ABN6XKG3_9CELL</name>
<evidence type="ECO:0000313" key="3">
    <source>
        <dbReference type="Proteomes" id="UP001321475"/>
    </source>
</evidence>
<dbReference type="Proteomes" id="UP001321475">
    <property type="component" value="Plasmid pNBRC108565a"/>
</dbReference>
<dbReference type="RefSeq" id="WP_286219598.1">
    <property type="nucleotide sequence ID" value="NZ_AP027730.1"/>
</dbReference>
<proteinExistence type="predicted"/>
<gene>
    <name evidence="1" type="ORF">GCM10025865_33410</name>
    <name evidence="2" type="ORF">GCM10025865_33850</name>
</gene>
<dbReference type="EMBL" id="AP027730">
    <property type="protein sequence ID" value="BDZ44086.1"/>
    <property type="molecule type" value="Genomic_DNA"/>
</dbReference>
<evidence type="ECO:0000313" key="2">
    <source>
        <dbReference type="EMBL" id="BDZ44086.1"/>
    </source>
</evidence>
<reference evidence="2" key="3">
    <citation type="submission" date="2023-02" db="EMBL/GenBank/DDBJ databases">
        <authorList>
            <person name="Sun Q."/>
            <person name="Mori K."/>
        </authorList>
    </citation>
    <scope>NUCLEOTIDE SEQUENCE</scope>
    <source>
        <strain evidence="2">NBRC 108565</strain>
        <plasmid evidence="2">pNBRC108565a</plasmid>
    </source>
</reference>
<evidence type="ECO:0000313" key="1">
    <source>
        <dbReference type="EMBL" id="BDZ44042.1"/>
    </source>
</evidence>
<organism evidence="2 3">
    <name type="scientific">Paraoerskovia sediminicola</name>
    <dbReference type="NCBI Taxonomy" id="1138587"/>
    <lineage>
        <taxon>Bacteria</taxon>
        <taxon>Bacillati</taxon>
        <taxon>Actinomycetota</taxon>
        <taxon>Actinomycetes</taxon>
        <taxon>Micrococcales</taxon>
        <taxon>Cellulomonadaceae</taxon>
        <taxon>Paraoerskovia</taxon>
    </lineage>
</organism>